<feature type="transmembrane region" description="Helical" evidence="2">
    <location>
        <begin position="195"/>
        <end position="215"/>
    </location>
</feature>
<reference evidence="3 4" key="1">
    <citation type="submission" date="2019-12" db="EMBL/GenBank/DDBJ databases">
        <title>the WGS of Blastococcus saxobsidens 67B17.</title>
        <authorList>
            <person name="Jiang Z."/>
        </authorList>
    </citation>
    <scope>NUCLEOTIDE SEQUENCE [LARGE SCALE GENOMIC DNA]</scope>
    <source>
        <strain evidence="3 4">67B17</strain>
    </source>
</reference>
<evidence type="ECO:0000256" key="1">
    <source>
        <dbReference type="SAM" id="MobiDB-lite"/>
    </source>
</evidence>
<feature type="transmembrane region" description="Helical" evidence="2">
    <location>
        <begin position="117"/>
        <end position="138"/>
    </location>
</feature>
<dbReference type="RefSeq" id="WP_163204723.1">
    <property type="nucleotide sequence ID" value="NZ_JAAGWG010000012.1"/>
</dbReference>
<dbReference type="Proteomes" id="UP000479241">
    <property type="component" value="Unassembled WGS sequence"/>
</dbReference>
<protein>
    <submittedName>
        <fullName evidence="3">Uncharacterized protein</fullName>
    </submittedName>
</protein>
<feature type="compositionally biased region" description="Low complexity" evidence="1">
    <location>
        <begin position="21"/>
        <end position="32"/>
    </location>
</feature>
<accession>A0A6L9W276</accession>
<evidence type="ECO:0000313" key="4">
    <source>
        <dbReference type="Proteomes" id="UP000479241"/>
    </source>
</evidence>
<evidence type="ECO:0000256" key="2">
    <source>
        <dbReference type="SAM" id="Phobius"/>
    </source>
</evidence>
<feature type="transmembrane region" description="Helical" evidence="2">
    <location>
        <begin position="221"/>
        <end position="244"/>
    </location>
</feature>
<feature type="compositionally biased region" description="Low complexity" evidence="1">
    <location>
        <begin position="55"/>
        <end position="78"/>
    </location>
</feature>
<dbReference type="AlphaFoldDB" id="A0A6L9W276"/>
<evidence type="ECO:0000313" key="3">
    <source>
        <dbReference type="EMBL" id="NEK86088.1"/>
    </source>
</evidence>
<name>A0A6L9W276_9ACTN</name>
<keyword evidence="2" id="KW-0472">Membrane</keyword>
<keyword evidence="2" id="KW-0812">Transmembrane</keyword>
<keyword evidence="2" id="KW-1133">Transmembrane helix</keyword>
<feature type="region of interest" description="Disordered" evidence="1">
    <location>
        <begin position="1"/>
        <end position="107"/>
    </location>
</feature>
<feature type="transmembrane region" description="Helical" evidence="2">
    <location>
        <begin position="166"/>
        <end position="188"/>
    </location>
</feature>
<feature type="compositionally biased region" description="Low complexity" evidence="1">
    <location>
        <begin position="86"/>
        <end position="96"/>
    </location>
</feature>
<proteinExistence type="predicted"/>
<comment type="caution">
    <text evidence="3">The sequence shown here is derived from an EMBL/GenBank/DDBJ whole genome shotgun (WGS) entry which is preliminary data.</text>
</comment>
<gene>
    <name evidence="3" type="ORF">GCU60_10000</name>
</gene>
<dbReference type="EMBL" id="JAAGWG010000012">
    <property type="protein sequence ID" value="NEK86088.1"/>
    <property type="molecule type" value="Genomic_DNA"/>
</dbReference>
<organism evidence="3 4">
    <name type="scientific">Blastococcus saxobsidens</name>
    <dbReference type="NCBI Taxonomy" id="138336"/>
    <lineage>
        <taxon>Bacteria</taxon>
        <taxon>Bacillati</taxon>
        <taxon>Actinomycetota</taxon>
        <taxon>Actinomycetes</taxon>
        <taxon>Geodermatophilales</taxon>
        <taxon>Geodermatophilaceae</taxon>
        <taxon>Blastococcus</taxon>
    </lineage>
</organism>
<sequence length="263" mass="28119">MTAGQDDQHGQQQGPHGGQPDGPAWPSAPQGQQPGGQQQGQSPYGQPGPPPQGQPPYGWAPPGQQPPQAQNPYGQNPYGQPHGQNPYAFPSAPSAGPGWGPEPPTPMERPVTVRAGVGAFLASLVLSAVGGIVTFLNWDEMLEWTLAETPADAGVSQAEVEQFAELGLQFGVAFGVLLLLLQALFVWFAWRGRNWARIVLWVLGGLVLLSAPFNAVSSGPVPFVTALTWFQILLTLVGVVLLALKPSNDWYRFRKWQYATGQG</sequence>